<evidence type="ECO:0000313" key="3">
    <source>
        <dbReference type="EMBL" id="CAG2235716.1"/>
    </source>
</evidence>
<sequence length="180" mass="20392">MTEIESYQNNTGVRWDPGQIEDDFDAASNSAKLFERSRIKALAGNMSWPIKFVSGSKPGKRPNQSPIQVDKAVKRSLYEKEKRPERSFNPKWQEGRSWLLYNNNVMTCTICISHGKRISTSDNLKNKHLFLTGCTNFKLSTISDHEKSKSHVNASIIAEAKQNPTEAPAHKSIISQNEKK</sequence>
<dbReference type="Proteomes" id="UP000683360">
    <property type="component" value="Unassembled WGS sequence"/>
</dbReference>
<name>A0A8S3TWS6_MYTED</name>
<accession>A0A8S3TWS6</accession>
<dbReference type="EMBL" id="CAJPWZ010002325">
    <property type="protein sequence ID" value="CAG2235716.1"/>
    <property type="molecule type" value="Genomic_DNA"/>
</dbReference>
<evidence type="ECO:0000256" key="1">
    <source>
        <dbReference type="SAM" id="MobiDB-lite"/>
    </source>
</evidence>
<feature type="domain" description="C17orf113 probable zinc finger" evidence="2">
    <location>
        <begin position="98"/>
        <end position="155"/>
    </location>
</feature>
<evidence type="ECO:0000313" key="4">
    <source>
        <dbReference type="Proteomes" id="UP000683360"/>
    </source>
</evidence>
<keyword evidence="4" id="KW-1185">Reference proteome</keyword>
<organism evidence="3 4">
    <name type="scientific">Mytilus edulis</name>
    <name type="common">Blue mussel</name>
    <dbReference type="NCBI Taxonomy" id="6550"/>
    <lineage>
        <taxon>Eukaryota</taxon>
        <taxon>Metazoa</taxon>
        <taxon>Spiralia</taxon>
        <taxon>Lophotrochozoa</taxon>
        <taxon>Mollusca</taxon>
        <taxon>Bivalvia</taxon>
        <taxon>Autobranchia</taxon>
        <taxon>Pteriomorphia</taxon>
        <taxon>Mytilida</taxon>
        <taxon>Mytiloidea</taxon>
        <taxon>Mytilidae</taxon>
        <taxon>Mytilinae</taxon>
        <taxon>Mytilus</taxon>
    </lineage>
</organism>
<dbReference type="AlphaFoldDB" id="A0A8S3TWS6"/>
<reference evidence="3" key="1">
    <citation type="submission" date="2021-03" db="EMBL/GenBank/DDBJ databases">
        <authorList>
            <person name="Bekaert M."/>
        </authorList>
    </citation>
    <scope>NUCLEOTIDE SEQUENCE</scope>
</reference>
<proteinExistence type="predicted"/>
<comment type="caution">
    <text evidence="3">The sequence shown here is derived from an EMBL/GenBank/DDBJ whole genome shotgun (WGS) entry which is preliminary data.</text>
</comment>
<dbReference type="OrthoDB" id="10051404at2759"/>
<protein>
    <submittedName>
        <fullName evidence="3">SPTB</fullName>
    </submittedName>
</protein>
<gene>
    <name evidence="3" type="ORF">MEDL_48266</name>
</gene>
<dbReference type="InterPro" id="IPR057456">
    <property type="entry name" value="Znf_C17orf113"/>
</dbReference>
<dbReference type="Pfam" id="PF25431">
    <property type="entry name" value="zf-C17orf113"/>
    <property type="match status" value="1"/>
</dbReference>
<feature type="region of interest" description="Disordered" evidence="1">
    <location>
        <begin position="159"/>
        <end position="180"/>
    </location>
</feature>
<evidence type="ECO:0000259" key="2">
    <source>
        <dbReference type="Pfam" id="PF25431"/>
    </source>
</evidence>